<keyword evidence="1" id="KW-1133">Transmembrane helix</keyword>
<feature type="transmembrane region" description="Helical" evidence="1">
    <location>
        <begin position="12"/>
        <end position="37"/>
    </location>
</feature>
<gene>
    <name evidence="2" type="ORF">D2V05_14610</name>
    <name evidence="3" type="ORF">FQ017_14475</name>
</gene>
<keyword evidence="5" id="KW-1185">Reference proteome</keyword>
<dbReference type="Proteomes" id="UP000321621">
    <property type="component" value="Unassembled WGS sequence"/>
</dbReference>
<feature type="transmembrane region" description="Helical" evidence="1">
    <location>
        <begin position="120"/>
        <end position="135"/>
    </location>
</feature>
<evidence type="ECO:0000313" key="4">
    <source>
        <dbReference type="Proteomes" id="UP000266691"/>
    </source>
</evidence>
<protein>
    <submittedName>
        <fullName evidence="2">Uncharacterized protein</fullName>
    </submittedName>
</protein>
<sequence>MATTNNKFTPAGFLKIMSFLHLGIAATPIVLGILFYTQSKGAQLNFDNSGDMFIAIVPVIAIGSIFLGDFIFRKTLGSLPKNTSLRDKLAKFQTASIIKYALLEGAALFSVVIFSNTQNLTYLIIGAFLIFYLLLQRPTKDKIERILDLRGEEKAKFNQMNEPLD</sequence>
<evidence type="ECO:0000256" key="1">
    <source>
        <dbReference type="SAM" id="Phobius"/>
    </source>
</evidence>
<evidence type="ECO:0000313" key="2">
    <source>
        <dbReference type="EMBL" id="RIV42847.1"/>
    </source>
</evidence>
<dbReference type="EMBL" id="VNWK01000033">
    <property type="protein sequence ID" value="TXJ92039.1"/>
    <property type="molecule type" value="Genomic_DNA"/>
</dbReference>
<dbReference type="AlphaFoldDB" id="A0A3A1NDU8"/>
<reference evidence="3 5" key="2">
    <citation type="submission" date="2019-07" db="EMBL/GenBank/DDBJ databases">
        <title>Draft genome of two Muricauda strains isolated from deep sea.</title>
        <authorList>
            <person name="Sun C."/>
        </authorList>
    </citation>
    <scope>NUCLEOTIDE SEQUENCE [LARGE SCALE GENOMIC DNA]</scope>
    <source>
        <strain evidence="3 5">72</strain>
    </source>
</reference>
<evidence type="ECO:0000313" key="5">
    <source>
        <dbReference type="Proteomes" id="UP000321621"/>
    </source>
</evidence>
<evidence type="ECO:0000313" key="3">
    <source>
        <dbReference type="EMBL" id="TXJ92039.1"/>
    </source>
</evidence>
<keyword evidence="1" id="KW-0472">Membrane</keyword>
<name>A0A3A1NDU8_9FLAO</name>
<keyword evidence="1" id="KW-0812">Transmembrane</keyword>
<dbReference type="EMBL" id="QXFI01000033">
    <property type="protein sequence ID" value="RIV42847.1"/>
    <property type="molecule type" value="Genomic_DNA"/>
</dbReference>
<dbReference type="OrthoDB" id="1151358at2"/>
<accession>A0A3A1NDU8</accession>
<organism evidence="2 4">
    <name type="scientific">Flagellimonas pelagia</name>
    <dbReference type="NCBI Taxonomy" id="2306998"/>
    <lineage>
        <taxon>Bacteria</taxon>
        <taxon>Pseudomonadati</taxon>
        <taxon>Bacteroidota</taxon>
        <taxon>Flavobacteriia</taxon>
        <taxon>Flavobacteriales</taxon>
        <taxon>Flavobacteriaceae</taxon>
        <taxon>Flagellimonas</taxon>
    </lineage>
</organism>
<reference evidence="2 4" key="1">
    <citation type="submission" date="2018-08" db="EMBL/GenBank/DDBJ databases">
        <title>Proposal of Muricauda 72 sp.nov. and Muricauda NH166 sp.nov., isolated from seawater.</title>
        <authorList>
            <person name="Cheng H."/>
            <person name="Wu Y.-H."/>
            <person name="Guo L.-L."/>
            <person name="Xu X.-W."/>
        </authorList>
    </citation>
    <scope>NUCLEOTIDE SEQUENCE [LARGE SCALE GENOMIC DNA]</scope>
    <source>
        <strain evidence="2 4">72</strain>
    </source>
</reference>
<dbReference type="Proteomes" id="UP000266691">
    <property type="component" value="Unassembled WGS sequence"/>
</dbReference>
<comment type="caution">
    <text evidence="2">The sequence shown here is derived from an EMBL/GenBank/DDBJ whole genome shotgun (WGS) entry which is preliminary data.</text>
</comment>
<feature type="transmembrane region" description="Helical" evidence="1">
    <location>
        <begin position="92"/>
        <end position="114"/>
    </location>
</feature>
<feature type="transmembrane region" description="Helical" evidence="1">
    <location>
        <begin position="52"/>
        <end position="72"/>
    </location>
</feature>
<dbReference type="RefSeq" id="WP_119648345.1">
    <property type="nucleotide sequence ID" value="NZ_QXFI01000033.1"/>
</dbReference>
<proteinExistence type="predicted"/>